<evidence type="ECO:0000256" key="1">
    <source>
        <dbReference type="ARBA" id="ARBA00007689"/>
    </source>
</evidence>
<feature type="domain" description="YCII-related" evidence="2">
    <location>
        <begin position="3"/>
        <end position="108"/>
    </location>
</feature>
<evidence type="ECO:0000313" key="4">
    <source>
        <dbReference type="Proteomes" id="UP001597063"/>
    </source>
</evidence>
<evidence type="ECO:0000313" key="3">
    <source>
        <dbReference type="EMBL" id="MFD0683917.1"/>
    </source>
</evidence>
<comment type="caution">
    <text evidence="3">The sequence shown here is derived from an EMBL/GenBank/DDBJ whole genome shotgun (WGS) entry which is preliminary data.</text>
</comment>
<dbReference type="RefSeq" id="WP_131757491.1">
    <property type="nucleotide sequence ID" value="NZ_CAACUY010000032.1"/>
</dbReference>
<keyword evidence="4" id="KW-1185">Reference proteome</keyword>
<evidence type="ECO:0000259" key="2">
    <source>
        <dbReference type="Pfam" id="PF03795"/>
    </source>
</evidence>
<dbReference type="PANTHER" id="PTHR35174">
    <property type="entry name" value="BLL7171 PROTEIN-RELATED"/>
    <property type="match status" value="1"/>
</dbReference>
<sequence>MAEYVLLLYAEDGERDRWEEMPLWVEVTKSLQEAGVLVDNAALESPEAATTVRVRGGAAEATDGPFATTKEFLAGYYVLDCADLDEALRHAARLPLARYGAVEVRPVVAGWGGRG</sequence>
<dbReference type="Gene3D" id="3.30.70.1060">
    <property type="entry name" value="Dimeric alpha+beta barrel"/>
    <property type="match status" value="1"/>
</dbReference>
<reference evidence="4" key="1">
    <citation type="journal article" date="2019" name="Int. J. Syst. Evol. Microbiol.">
        <title>The Global Catalogue of Microorganisms (GCM) 10K type strain sequencing project: providing services to taxonomists for standard genome sequencing and annotation.</title>
        <authorList>
            <consortium name="The Broad Institute Genomics Platform"/>
            <consortium name="The Broad Institute Genome Sequencing Center for Infectious Disease"/>
            <person name="Wu L."/>
            <person name="Ma J."/>
        </authorList>
    </citation>
    <scope>NUCLEOTIDE SEQUENCE [LARGE SCALE GENOMIC DNA]</scope>
    <source>
        <strain evidence="4">JCM 9371</strain>
    </source>
</reference>
<dbReference type="InterPro" id="IPR005545">
    <property type="entry name" value="YCII"/>
</dbReference>
<dbReference type="Pfam" id="PF03795">
    <property type="entry name" value="YCII"/>
    <property type="match status" value="1"/>
</dbReference>
<organism evidence="3 4">
    <name type="scientific">Actinomadura fibrosa</name>
    <dbReference type="NCBI Taxonomy" id="111802"/>
    <lineage>
        <taxon>Bacteria</taxon>
        <taxon>Bacillati</taxon>
        <taxon>Actinomycetota</taxon>
        <taxon>Actinomycetes</taxon>
        <taxon>Streptosporangiales</taxon>
        <taxon>Thermomonosporaceae</taxon>
        <taxon>Actinomadura</taxon>
    </lineage>
</organism>
<gene>
    <name evidence="3" type="ORF">ACFQZM_05365</name>
</gene>
<name>A0ABW2XGR9_9ACTN</name>
<dbReference type="Proteomes" id="UP001597063">
    <property type="component" value="Unassembled WGS sequence"/>
</dbReference>
<dbReference type="InterPro" id="IPR011008">
    <property type="entry name" value="Dimeric_a/b-barrel"/>
</dbReference>
<protein>
    <submittedName>
        <fullName evidence="3">YciI family protein</fullName>
    </submittedName>
</protein>
<comment type="similarity">
    <text evidence="1">Belongs to the YciI family.</text>
</comment>
<dbReference type="SUPFAM" id="SSF54909">
    <property type="entry name" value="Dimeric alpha+beta barrel"/>
    <property type="match status" value="1"/>
</dbReference>
<dbReference type="PANTHER" id="PTHR35174:SF3">
    <property type="entry name" value="BLL7171 PROTEIN"/>
    <property type="match status" value="1"/>
</dbReference>
<proteinExistence type="inferred from homology"/>
<accession>A0ABW2XGR9</accession>
<dbReference type="EMBL" id="JBHTGP010000003">
    <property type="protein sequence ID" value="MFD0683917.1"/>
    <property type="molecule type" value="Genomic_DNA"/>
</dbReference>